<dbReference type="InterPro" id="IPR036145">
    <property type="entry name" value="MinC_C_sf"/>
</dbReference>
<comment type="caution">
    <text evidence="1">The sequence shown here is derived from an EMBL/GenBank/DDBJ whole genome shotgun (WGS) entry which is preliminary data.</text>
</comment>
<dbReference type="Pfam" id="PF03961">
    <property type="entry name" value="FapA"/>
    <property type="match status" value="1"/>
</dbReference>
<dbReference type="InterPro" id="IPR046865">
    <property type="entry name" value="FapA_b_solenoid"/>
</dbReference>
<dbReference type="AlphaFoldDB" id="A0A645ENR8"/>
<dbReference type="Gene3D" id="2.160.20.70">
    <property type="match status" value="1"/>
</dbReference>
<name>A0A645ENR8_9ZZZZ</name>
<dbReference type="GO" id="GO:0000902">
    <property type="term" value="P:cell morphogenesis"/>
    <property type="evidence" value="ECO:0007669"/>
    <property type="project" value="InterPro"/>
</dbReference>
<dbReference type="InterPro" id="IPR016098">
    <property type="entry name" value="CAP/MinC_C"/>
</dbReference>
<reference evidence="1" key="1">
    <citation type="submission" date="2019-08" db="EMBL/GenBank/DDBJ databases">
        <authorList>
            <person name="Kucharzyk K."/>
            <person name="Murdoch R.W."/>
            <person name="Higgins S."/>
            <person name="Loffler F."/>
        </authorList>
    </citation>
    <scope>NUCLEOTIDE SEQUENCE</scope>
</reference>
<sequence>MGDVDVKTGNIHFIGDVIVYGDVKEGMNIEAGNSIYVNSNVFRGVLKAGSDIDIKGNVISSSIKAGSNYVELVKYMDNLEKLADDLGSITSIVEQIKNNKHSMQNIPDNLLIKNIVDSKYRGLKSIINETIKYMTNFKDNQNKVYRLITDKLSDVYFSNINGYKEISLIEEVIREKLDIMKELEGNMSNITLSYAQDSNIEGSGDIIIVGKGVYKSYITAMNNLYFVGAETMTTRGGILRAKNEINVKTVGSPTGVSTVLAVAKEGHIYCSIAYLNTKMIVGEKEVILNKSYKNIHAYLNKDSELIVDKFKL</sequence>
<protein>
    <recommendedName>
        <fullName evidence="2">Septum site-determining protein MinC</fullName>
    </recommendedName>
</protein>
<organism evidence="1">
    <name type="scientific">bioreactor metagenome</name>
    <dbReference type="NCBI Taxonomy" id="1076179"/>
    <lineage>
        <taxon>unclassified sequences</taxon>
        <taxon>metagenomes</taxon>
        <taxon>ecological metagenomes</taxon>
    </lineage>
</organism>
<dbReference type="EMBL" id="VSSQ01048248">
    <property type="protein sequence ID" value="MPN02294.1"/>
    <property type="molecule type" value="Genomic_DNA"/>
</dbReference>
<accession>A0A645ENR8</accession>
<proteinExistence type="predicted"/>
<evidence type="ECO:0000313" key="1">
    <source>
        <dbReference type="EMBL" id="MPN02294.1"/>
    </source>
</evidence>
<dbReference type="InterPro" id="IPR005646">
    <property type="entry name" value="FapA"/>
</dbReference>
<dbReference type="PANTHER" id="PTHR38032">
    <property type="entry name" value="POLYMERASE-RELATED"/>
    <property type="match status" value="1"/>
</dbReference>
<dbReference type="SUPFAM" id="SSF63848">
    <property type="entry name" value="Cell-division inhibitor MinC, C-terminal domain"/>
    <property type="match status" value="1"/>
</dbReference>
<evidence type="ECO:0008006" key="2">
    <source>
        <dbReference type="Google" id="ProtNLM"/>
    </source>
</evidence>
<gene>
    <name evidence="1" type="ORF">SDC9_149508</name>
</gene>
<dbReference type="PANTHER" id="PTHR38032:SF1">
    <property type="entry name" value="RNA-BINDING PROTEIN KHPB N-TERMINAL DOMAIN-CONTAINING PROTEIN"/>
    <property type="match status" value="1"/>
</dbReference>